<dbReference type="RefSeq" id="WP_160764903.1">
    <property type="nucleotide sequence ID" value="NZ_WUPT01000002.1"/>
</dbReference>
<comment type="caution">
    <text evidence="3">The sequence shown here is derived from an EMBL/GenBank/DDBJ whole genome shotgun (WGS) entry which is preliminary data.</text>
</comment>
<feature type="chain" id="PRO_5028867743" evidence="1">
    <location>
        <begin position="21"/>
        <end position="140"/>
    </location>
</feature>
<proteinExistence type="predicted"/>
<keyword evidence="1" id="KW-0732">Signal</keyword>
<feature type="signal peptide" evidence="1">
    <location>
        <begin position="1"/>
        <end position="20"/>
    </location>
</feature>
<dbReference type="InterPro" id="IPR011051">
    <property type="entry name" value="RmlC_Cupin_sf"/>
</dbReference>
<dbReference type="SUPFAM" id="SSF51182">
    <property type="entry name" value="RmlC-like cupins"/>
    <property type="match status" value="1"/>
</dbReference>
<sequence length="140" mass="14778">MKNIITTIATLAVSASAVVAGDIVNLPADVLDWQVTSEGAAFAALDGDRLNGEYMAMVRLPAGLASPEHVKTANIYGIVMAGTFLHTTAEMKPSERQPIGPGSYYMIPGGMPHVSACVSDTPCVAFLYQDGAFDFNVVQR</sequence>
<organism evidence="3 4">
    <name type="scientific">Kangsaoukella pontilimi</name>
    <dbReference type="NCBI Taxonomy" id="2691042"/>
    <lineage>
        <taxon>Bacteria</taxon>
        <taxon>Pseudomonadati</taxon>
        <taxon>Pseudomonadota</taxon>
        <taxon>Alphaproteobacteria</taxon>
        <taxon>Rhodobacterales</taxon>
        <taxon>Paracoccaceae</taxon>
        <taxon>Kangsaoukella</taxon>
    </lineage>
</organism>
<feature type="domain" description="ChrR-like cupin" evidence="2">
    <location>
        <begin position="29"/>
        <end position="128"/>
    </location>
</feature>
<reference evidence="3 4" key="1">
    <citation type="submission" date="2019-12" db="EMBL/GenBank/DDBJ databases">
        <authorList>
            <person name="Lee S.D."/>
        </authorList>
    </citation>
    <scope>NUCLEOTIDE SEQUENCE [LARGE SCALE GENOMIC DNA]</scope>
    <source>
        <strain evidence="3 4">GH1-50</strain>
    </source>
</reference>
<dbReference type="InterPro" id="IPR014710">
    <property type="entry name" value="RmlC-like_jellyroll"/>
</dbReference>
<dbReference type="InterPro" id="IPR025979">
    <property type="entry name" value="ChrR-like_cupin_dom"/>
</dbReference>
<dbReference type="Pfam" id="PF12973">
    <property type="entry name" value="Cupin_7"/>
    <property type="match status" value="1"/>
</dbReference>
<evidence type="ECO:0000313" key="4">
    <source>
        <dbReference type="Proteomes" id="UP000480350"/>
    </source>
</evidence>
<gene>
    <name evidence="3" type="ORF">GQ651_14425</name>
</gene>
<protein>
    <submittedName>
        <fullName evidence="3">Cupin domain-containing protein</fullName>
    </submittedName>
</protein>
<dbReference type="AlphaFoldDB" id="A0A7C9MXG2"/>
<keyword evidence="4" id="KW-1185">Reference proteome</keyword>
<dbReference type="EMBL" id="WUPT01000002">
    <property type="protein sequence ID" value="MXQ09040.1"/>
    <property type="molecule type" value="Genomic_DNA"/>
</dbReference>
<name>A0A7C9MXG2_9RHOB</name>
<evidence type="ECO:0000259" key="2">
    <source>
        <dbReference type="Pfam" id="PF12973"/>
    </source>
</evidence>
<dbReference type="Gene3D" id="2.60.120.10">
    <property type="entry name" value="Jelly Rolls"/>
    <property type="match status" value="1"/>
</dbReference>
<accession>A0A7C9MXG2</accession>
<dbReference type="Proteomes" id="UP000480350">
    <property type="component" value="Unassembled WGS sequence"/>
</dbReference>
<evidence type="ECO:0000256" key="1">
    <source>
        <dbReference type="SAM" id="SignalP"/>
    </source>
</evidence>
<reference evidence="3 4" key="2">
    <citation type="submission" date="2020-03" db="EMBL/GenBank/DDBJ databases">
        <title>Kangsaoukella pontilimi gen. nov., sp. nov., a new member of the family Rhodobacteraceae isolated from a tidal mudflat.</title>
        <authorList>
            <person name="Kim I.S."/>
        </authorList>
    </citation>
    <scope>NUCLEOTIDE SEQUENCE [LARGE SCALE GENOMIC DNA]</scope>
    <source>
        <strain evidence="3 4">GH1-50</strain>
    </source>
</reference>
<evidence type="ECO:0000313" key="3">
    <source>
        <dbReference type="EMBL" id="MXQ09040.1"/>
    </source>
</evidence>